<dbReference type="Proteomes" id="UP000662373">
    <property type="component" value="Unassembled WGS sequence"/>
</dbReference>
<dbReference type="PROSITE" id="PS50110">
    <property type="entry name" value="RESPONSE_REGULATORY"/>
    <property type="match status" value="1"/>
</dbReference>
<keyword evidence="1" id="KW-0597">Phosphoprotein</keyword>
<keyword evidence="4" id="KW-1185">Reference proteome</keyword>
<organism evidence="3 4">
    <name type="scientific">Gelidibacter salicanalis</name>
    <dbReference type="NCBI Taxonomy" id="291193"/>
    <lineage>
        <taxon>Bacteria</taxon>
        <taxon>Pseudomonadati</taxon>
        <taxon>Bacteroidota</taxon>
        <taxon>Flavobacteriia</taxon>
        <taxon>Flavobacteriales</taxon>
        <taxon>Flavobacteriaceae</taxon>
        <taxon>Gelidibacter</taxon>
    </lineage>
</organism>
<dbReference type="SMART" id="SM00448">
    <property type="entry name" value="REC"/>
    <property type="match status" value="1"/>
</dbReference>
<dbReference type="GO" id="GO:0000160">
    <property type="term" value="P:phosphorelay signal transduction system"/>
    <property type="evidence" value="ECO:0007669"/>
    <property type="project" value="InterPro"/>
</dbReference>
<dbReference type="InterPro" id="IPR011006">
    <property type="entry name" value="CheY-like_superfamily"/>
</dbReference>
<dbReference type="InterPro" id="IPR001789">
    <property type="entry name" value="Sig_transdc_resp-reg_receiver"/>
</dbReference>
<name>A0A934KIS2_9FLAO</name>
<comment type="caution">
    <text evidence="3">The sequence shown here is derived from an EMBL/GenBank/DDBJ whole genome shotgun (WGS) entry which is preliminary data.</text>
</comment>
<feature type="domain" description="Response regulatory" evidence="2">
    <location>
        <begin position="3"/>
        <end position="125"/>
    </location>
</feature>
<protein>
    <submittedName>
        <fullName evidence="3">Response regulator</fullName>
    </submittedName>
</protein>
<gene>
    <name evidence="3" type="ORF">JEM65_03760</name>
</gene>
<dbReference type="PANTHER" id="PTHR44520">
    <property type="entry name" value="RESPONSE REGULATOR RCP1-RELATED"/>
    <property type="match status" value="1"/>
</dbReference>
<accession>A0A934KIS2</accession>
<dbReference type="PANTHER" id="PTHR44520:SF2">
    <property type="entry name" value="RESPONSE REGULATOR RCP1"/>
    <property type="match status" value="1"/>
</dbReference>
<dbReference type="Pfam" id="PF00072">
    <property type="entry name" value="Response_reg"/>
    <property type="match status" value="1"/>
</dbReference>
<dbReference type="Gene3D" id="3.40.50.2300">
    <property type="match status" value="1"/>
</dbReference>
<dbReference type="EMBL" id="JAEHJZ010000005">
    <property type="protein sequence ID" value="MBJ7879772.1"/>
    <property type="molecule type" value="Genomic_DNA"/>
</dbReference>
<dbReference type="RefSeq" id="WP_199597241.1">
    <property type="nucleotide sequence ID" value="NZ_JAEHJZ010000005.1"/>
</dbReference>
<proteinExistence type="predicted"/>
<dbReference type="AlphaFoldDB" id="A0A934KIS2"/>
<dbReference type="SUPFAM" id="SSF52172">
    <property type="entry name" value="CheY-like"/>
    <property type="match status" value="1"/>
</dbReference>
<evidence type="ECO:0000259" key="2">
    <source>
        <dbReference type="PROSITE" id="PS50110"/>
    </source>
</evidence>
<dbReference type="InterPro" id="IPR052893">
    <property type="entry name" value="TCS_response_regulator"/>
</dbReference>
<reference evidence="3 4" key="1">
    <citation type="submission" date="2020-09" db="EMBL/GenBank/DDBJ databases">
        <title>Draft genome of Gelidibacter salicanalis PAMC21136.</title>
        <authorList>
            <person name="Park H."/>
        </authorList>
    </citation>
    <scope>NUCLEOTIDE SEQUENCE [LARGE SCALE GENOMIC DNA]</scope>
    <source>
        <strain evidence="3 4">PAMC21136</strain>
    </source>
</reference>
<evidence type="ECO:0000313" key="3">
    <source>
        <dbReference type="EMBL" id="MBJ7879772.1"/>
    </source>
</evidence>
<evidence type="ECO:0000313" key="4">
    <source>
        <dbReference type="Proteomes" id="UP000662373"/>
    </source>
</evidence>
<evidence type="ECO:0000256" key="1">
    <source>
        <dbReference type="PROSITE-ProRule" id="PRU00169"/>
    </source>
</evidence>
<sequence>MKHVLLIDDNNVDNYIAKRNITKSKTAKKIGVHTSAVEALKYLETLKNNPEEFPDLIFLDIQMPEMNGFGFLEAFKKYPEAIRTHCKIIMLSSSNDPQDIKRSLQYPFVKKFLTKPLFINMLEDL</sequence>
<feature type="modified residue" description="4-aspartylphosphate" evidence="1">
    <location>
        <position position="60"/>
    </location>
</feature>